<sequence length="249" mass="29649">MDFNIKYNRVPLKANDIILGDRLGEGSSGIIYEISEDAVIKILKEGHQFEYDFYHLYMRDLNESYISNMIGLPLGYGNINNTQPFIILNKYSKFNIKYVKGTTLELKLIRLIYQLLVVEDYLETELEFVNLDFKLNNIMLDINNNIKVIDFGLIKKFNKDDIFYSYKNYYIWPLEQSPIRSVPLYSIFILISSLFLEFEIINNNTTLFILNRLKENFSKQFQYIMKILSDLQYDSKYIIYKINTLYAFF</sequence>
<dbReference type="PROSITE" id="PS50011">
    <property type="entry name" value="PROTEIN_KINASE_DOM"/>
    <property type="match status" value="1"/>
</dbReference>
<dbReference type="Gene3D" id="1.10.510.10">
    <property type="entry name" value="Transferase(Phosphotransferase) domain 1"/>
    <property type="match status" value="1"/>
</dbReference>
<dbReference type="InterPro" id="IPR011009">
    <property type="entry name" value="Kinase-like_dom_sf"/>
</dbReference>
<reference evidence="2" key="1">
    <citation type="journal article" date="2020" name="Nature">
        <title>Giant virus diversity and host interactions through global metagenomics.</title>
        <authorList>
            <person name="Schulz F."/>
            <person name="Roux S."/>
            <person name="Paez-Espino D."/>
            <person name="Jungbluth S."/>
            <person name="Walsh D.A."/>
            <person name="Denef V.J."/>
            <person name="McMahon K.D."/>
            <person name="Konstantinidis K.T."/>
            <person name="Eloe-Fadrosh E.A."/>
            <person name="Kyrpides N.C."/>
            <person name="Woyke T."/>
        </authorList>
    </citation>
    <scope>NUCLEOTIDE SEQUENCE</scope>
    <source>
        <strain evidence="2">GVMAG-M-3300025874-2</strain>
    </source>
</reference>
<dbReference type="GO" id="GO:0005524">
    <property type="term" value="F:ATP binding"/>
    <property type="evidence" value="ECO:0007669"/>
    <property type="project" value="InterPro"/>
</dbReference>
<dbReference type="AlphaFoldDB" id="A0A6C0J7P8"/>
<protein>
    <recommendedName>
        <fullName evidence="1">Protein kinase domain-containing protein</fullName>
    </recommendedName>
</protein>
<dbReference type="GO" id="GO:0004672">
    <property type="term" value="F:protein kinase activity"/>
    <property type="evidence" value="ECO:0007669"/>
    <property type="project" value="InterPro"/>
</dbReference>
<dbReference type="EMBL" id="MN740346">
    <property type="protein sequence ID" value="QHU01689.1"/>
    <property type="molecule type" value="Genomic_DNA"/>
</dbReference>
<feature type="domain" description="Protein kinase" evidence="1">
    <location>
        <begin position="17"/>
        <end position="249"/>
    </location>
</feature>
<dbReference type="InterPro" id="IPR001245">
    <property type="entry name" value="Ser-Thr/Tyr_kinase_cat_dom"/>
</dbReference>
<evidence type="ECO:0000313" key="2">
    <source>
        <dbReference type="EMBL" id="QHU01689.1"/>
    </source>
</evidence>
<dbReference type="InterPro" id="IPR000719">
    <property type="entry name" value="Prot_kinase_dom"/>
</dbReference>
<evidence type="ECO:0000259" key="1">
    <source>
        <dbReference type="PROSITE" id="PS50011"/>
    </source>
</evidence>
<dbReference type="SUPFAM" id="SSF56112">
    <property type="entry name" value="Protein kinase-like (PK-like)"/>
    <property type="match status" value="1"/>
</dbReference>
<dbReference type="Pfam" id="PF07714">
    <property type="entry name" value="PK_Tyr_Ser-Thr"/>
    <property type="match status" value="1"/>
</dbReference>
<proteinExistence type="predicted"/>
<accession>A0A6C0J7P8</accession>
<name>A0A6C0J7P8_9ZZZZ</name>
<organism evidence="2">
    <name type="scientific">viral metagenome</name>
    <dbReference type="NCBI Taxonomy" id="1070528"/>
    <lineage>
        <taxon>unclassified sequences</taxon>
        <taxon>metagenomes</taxon>
        <taxon>organismal metagenomes</taxon>
    </lineage>
</organism>